<gene>
    <name evidence="2" type="ORF">VE01_07979</name>
</gene>
<dbReference type="RefSeq" id="XP_018128295.1">
    <property type="nucleotide sequence ID" value="XM_018277407.2"/>
</dbReference>
<evidence type="ECO:0000313" key="2">
    <source>
        <dbReference type="EMBL" id="OBT94562.1"/>
    </source>
</evidence>
<evidence type="ECO:0000313" key="3">
    <source>
        <dbReference type="Proteomes" id="UP000091956"/>
    </source>
</evidence>
<organism evidence="2 3">
    <name type="scientific">Pseudogymnoascus verrucosus</name>
    <dbReference type="NCBI Taxonomy" id="342668"/>
    <lineage>
        <taxon>Eukaryota</taxon>
        <taxon>Fungi</taxon>
        <taxon>Dikarya</taxon>
        <taxon>Ascomycota</taxon>
        <taxon>Pezizomycotina</taxon>
        <taxon>Leotiomycetes</taxon>
        <taxon>Thelebolales</taxon>
        <taxon>Thelebolaceae</taxon>
        <taxon>Pseudogymnoascus</taxon>
    </lineage>
</organism>
<dbReference type="Proteomes" id="UP000091956">
    <property type="component" value="Unassembled WGS sequence"/>
</dbReference>
<reference evidence="3" key="2">
    <citation type="journal article" date="2018" name="Nat. Commun.">
        <title>Extreme sensitivity to ultraviolet light in the fungal pathogen causing white-nose syndrome of bats.</title>
        <authorList>
            <person name="Palmer J.M."/>
            <person name="Drees K.P."/>
            <person name="Foster J.T."/>
            <person name="Lindner D.L."/>
        </authorList>
    </citation>
    <scope>NUCLEOTIDE SEQUENCE [LARGE SCALE GENOMIC DNA]</scope>
    <source>
        <strain evidence="3">UAMH 10579</strain>
    </source>
</reference>
<feature type="region of interest" description="Disordered" evidence="1">
    <location>
        <begin position="1"/>
        <end position="27"/>
    </location>
</feature>
<name>A0A1B8GFF2_9PEZI</name>
<dbReference type="EMBL" id="KV460242">
    <property type="protein sequence ID" value="OBT94562.1"/>
    <property type="molecule type" value="Genomic_DNA"/>
</dbReference>
<accession>A0A1B8GFF2</accession>
<sequence>MTISSQRSESKPLATQPPPSSKPCASHRMDDYLFDDINCPEDEELEMCEKRRRGLSVPSNRGSELELYRSRWKASAKSNSFYTSH</sequence>
<reference evidence="2 3" key="1">
    <citation type="submission" date="2016-03" db="EMBL/GenBank/DDBJ databases">
        <title>Comparative genomics of Pseudogymnoascus destructans, the fungus causing white-nose syndrome of bats.</title>
        <authorList>
            <person name="Palmer J.M."/>
            <person name="Drees K.P."/>
            <person name="Foster J.T."/>
            <person name="Lindner D.L."/>
        </authorList>
    </citation>
    <scope>NUCLEOTIDE SEQUENCE [LARGE SCALE GENOMIC DNA]</scope>
    <source>
        <strain evidence="2 3">UAMH 10579</strain>
    </source>
</reference>
<dbReference type="GeneID" id="28841365"/>
<protein>
    <submittedName>
        <fullName evidence="2">Uncharacterized protein</fullName>
    </submittedName>
</protein>
<dbReference type="AlphaFoldDB" id="A0A1B8GFF2"/>
<keyword evidence="3" id="KW-1185">Reference proteome</keyword>
<proteinExistence type="predicted"/>
<dbReference type="STRING" id="342668.A0A1B8GFF2"/>
<evidence type="ECO:0000256" key="1">
    <source>
        <dbReference type="SAM" id="MobiDB-lite"/>
    </source>
</evidence>